<evidence type="ECO:0000259" key="5">
    <source>
        <dbReference type="PROSITE" id="PS50977"/>
    </source>
</evidence>
<evidence type="ECO:0000256" key="4">
    <source>
        <dbReference type="PROSITE-ProRule" id="PRU00335"/>
    </source>
</evidence>
<feature type="domain" description="HTH tetR-type" evidence="5">
    <location>
        <begin position="12"/>
        <end position="72"/>
    </location>
</feature>
<dbReference type="InterPro" id="IPR029068">
    <property type="entry name" value="Glyas_Bleomycin-R_OHBP_Dase"/>
</dbReference>
<keyword evidence="2 4" id="KW-0238">DNA-binding</keyword>
<dbReference type="SUPFAM" id="SSF54593">
    <property type="entry name" value="Glyoxalase/Bleomycin resistance protein/Dihydroxybiphenyl dioxygenase"/>
    <property type="match status" value="1"/>
</dbReference>
<reference evidence="7 8" key="1">
    <citation type="submission" date="2023-11" db="EMBL/GenBank/DDBJ databases">
        <title>Genome sequence of Microbacterium rhizosphaerae KACC 19337.</title>
        <authorList>
            <person name="Choi H."/>
            <person name="Kim S."/>
            <person name="Kim Y."/>
            <person name="Kwon S.-W."/>
            <person name="Heo J."/>
        </authorList>
    </citation>
    <scope>NUCLEOTIDE SEQUENCE [LARGE SCALE GENOMIC DNA]</scope>
    <source>
        <strain evidence="7 8">KACC 19337</strain>
    </source>
</reference>
<dbReference type="InterPro" id="IPR050109">
    <property type="entry name" value="HTH-type_TetR-like_transc_reg"/>
</dbReference>
<dbReference type="Pfam" id="PF00440">
    <property type="entry name" value="TetR_N"/>
    <property type="match status" value="1"/>
</dbReference>
<dbReference type="RefSeq" id="WP_320940954.1">
    <property type="nucleotide sequence ID" value="NZ_BAABEU010000010.1"/>
</dbReference>
<dbReference type="PROSITE" id="PS50977">
    <property type="entry name" value="HTH_TETR_2"/>
    <property type="match status" value="1"/>
</dbReference>
<dbReference type="Proteomes" id="UP001323798">
    <property type="component" value="Chromosome"/>
</dbReference>
<dbReference type="Gene3D" id="1.10.357.10">
    <property type="entry name" value="Tetracycline Repressor, domain 2"/>
    <property type="match status" value="1"/>
</dbReference>
<evidence type="ECO:0000313" key="7">
    <source>
        <dbReference type="EMBL" id="WPR88233.1"/>
    </source>
</evidence>
<accession>A0ABZ0SKA3</accession>
<dbReference type="Pfam" id="PF18029">
    <property type="entry name" value="Glyoxalase_6"/>
    <property type="match status" value="1"/>
</dbReference>
<sequence length="322" mass="33870">MSSESRAGRPKASSRETLAEAACELFLERGYAATSVGDIAARAGVSRSSFFNYFSSKADILWSGLDERLADAAARLDAADAPPVGVALSAALSGFVPDSLALAIVNAEAMGLDEELSREASVRRTRIAHAVSRRLERDGAETLRAEIAGAAYAAAVLASVWSWAHDGAGRAPLEPTVRRALDIAAEAAPSRVSQLRVVVAADDLDGALAFYRDALGLAQQESYDGDRGARVAILGAGRATLELANAAQVRFIDRVETDGVTSPHIRLAFEVADSAAETRRLEAAGATVLASARETPWRSLNARLQGPADLQLTLFQELGPAD</sequence>
<dbReference type="InterPro" id="IPR041581">
    <property type="entry name" value="Glyoxalase_6"/>
</dbReference>
<organism evidence="7 8">
    <name type="scientific">Microbacterium rhizosphaerae</name>
    <dbReference type="NCBI Taxonomy" id="1678237"/>
    <lineage>
        <taxon>Bacteria</taxon>
        <taxon>Bacillati</taxon>
        <taxon>Actinomycetota</taxon>
        <taxon>Actinomycetes</taxon>
        <taxon>Micrococcales</taxon>
        <taxon>Microbacteriaceae</taxon>
        <taxon>Microbacterium</taxon>
    </lineage>
</organism>
<keyword evidence="3" id="KW-0804">Transcription</keyword>
<evidence type="ECO:0000256" key="2">
    <source>
        <dbReference type="ARBA" id="ARBA00023125"/>
    </source>
</evidence>
<evidence type="ECO:0000256" key="1">
    <source>
        <dbReference type="ARBA" id="ARBA00023015"/>
    </source>
</evidence>
<dbReference type="PROSITE" id="PS51819">
    <property type="entry name" value="VOC"/>
    <property type="match status" value="1"/>
</dbReference>
<feature type="domain" description="VOC" evidence="6">
    <location>
        <begin position="193"/>
        <end position="317"/>
    </location>
</feature>
<gene>
    <name evidence="7" type="ORF">SM116_10600</name>
</gene>
<protein>
    <submittedName>
        <fullName evidence="7">TetR family transcriptional regulator</fullName>
    </submittedName>
</protein>
<evidence type="ECO:0000313" key="8">
    <source>
        <dbReference type="Proteomes" id="UP001323798"/>
    </source>
</evidence>
<dbReference type="SUPFAM" id="SSF46689">
    <property type="entry name" value="Homeodomain-like"/>
    <property type="match status" value="1"/>
</dbReference>
<dbReference type="Gene3D" id="3.10.180.10">
    <property type="entry name" value="2,3-Dihydroxybiphenyl 1,2-Dioxygenase, domain 1"/>
    <property type="match status" value="1"/>
</dbReference>
<dbReference type="PANTHER" id="PTHR30055:SF234">
    <property type="entry name" value="HTH-TYPE TRANSCRIPTIONAL REGULATOR BETI"/>
    <property type="match status" value="1"/>
</dbReference>
<dbReference type="InterPro" id="IPR009057">
    <property type="entry name" value="Homeodomain-like_sf"/>
</dbReference>
<dbReference type="PANTHER" id="PTHR30055">
    <property type="entry name" value="HTH-TYPE TRANSCRIPTIONAL REGULATOR RUTR"/>
    <property type="match status" value="1"/>
</dbReference>
<evidence type="ECO:0000259" key="6">
    <source>
        <dbReference type="PROSITE" id="PS51819"/>
    </source>
</evidence>
<keyword evidence="1" id="KW-0805">Transcription regulation</keyword>
<dbReference type="InterPro" id="IPR037523">
    <property type="entry name" value="VOC_core"/>
</dbReference>
<proteinExistence type="predicted"/>
<feature type="DNA-binding region" description="H-T-H motif" evidence="4">
    <location>
        <begin position="35"/>
        <end position="54"/>
    </location>
</feature>
<name>A0ABZ0SKA3_9MICO</name>
<evidence type="ECO:0000256" key="3">
    <source>
        <dbReference type="ARBA" id="ARBA00023163"/>
    </source>
</evidence>
<dbReference type="EMBL" id="CP139368">
    <property type="protein sequence ID" value="WPR88233.1"/>
    <property type="molecule type" value="Genomic_DNA"/>
</dbReference>
<dbReference type="InterPro" id="IPR001647">
    <property type="entry name" value="HTH_TetR"/>
</dbReference>
<keyword evidence="8" id="KW-1185">Reference proteome</keyword>
<dbReference type="PRINTS" id="PR00455">
    <property type="entry name" value="HTHTETR"/>
</dbReference>